<evidence type="ECO:0000256" key="1">
    <source>
        <dbReference type="ARBA" id="ARBA00004141"/>
    </source>
</evidence>
<feature type="transmembrane region" description="Helical" evidence="6">
    <location>
        <begin position="73"/>
        <end position="91"/>
    </location>
</feature>
<protein>
    <recommendedName>
        <fullName evidence="9">Transmembrane protein 230</fullName>
    </recommendedName>
</protein>
<gene>
    <name evidence="7" type="ORF">WJX72_007284</name>
</gene>
<evidence type="ECO:0008006" key="9">
    <source>
        <dbReference type="Google" id="ProtNLM"/>
    </source>
</evidence>
<organism evidence="7 8">
    <name type="scientific">[Myrmecia] bisecta</name>
    <dbReference type="NCBI Taxonomy" id="41462"/>
    <lineage>
        <taxon>Eukaryota</taxon>
        <taxon>Viridiplantae</taxon>
        <taxon>Chlorophyta</taxon>
        <taxon>core chlorophytes</taxon>
        <taxon>Trebouxiophyceae</taxon>
        <taxon>Trebouxiales</taxon>
        <taxon>Trebouxiaceae</taxon>
        <taxon>Myrmecia</taxon>
    </lineage>
</organism>
<evidence type="ECO:0000256" key="5">
    <source>
        <dbReference type="ARBA" id="ARBA00023136"/>
    </source>
</evidence>
<accession>A0AAW1PF41</accession>
<sequence length="115" mass="12502">MSSFGGATQRYKPLSNSDQCEEYQQVKPDLAPKPPFKAIALALLLLSAGVAFLTLAALHFTGHFGGGIHTKDGAGWGFLVLGCLTFVPGFYETRIAYYTWRGVPGYSYTSIPTYD</sequence>
<keyword evidence="4 6" id="KW-1133">Transmembrane helix</keyword>
<dbReference type="AlphaFoldDB" id="A0AAW1PF41"/>
<proteinExistence type="inferred from homology"/>
<dbReference type="PANTHER" id="PTHR15664:SF24">
    <property type="entry name" value="TRANSMEMBRANE PROTEIN 230"/>
    <property type="match status" value="1"/>
</dbReference>
<keyword evidence="5 6" id="KW-0472">Membrane</keyword>
<comment type="caution">
    <text evidence="7">The sequence shown here is derived from an EMBL/GenBank/DDBJ whole genome shotgun (WGS) entry which is preliminary data.</text>
</comment>
<dbReference type="Pfam" id="PF05915">
    <property type="entry name" value="TMEM_230_134"/>
    <property type="match status" value="1"/>
</dbReference>
<reference evidence="7 8" key="1">
    <citation type="journal article" date="2024" name="Nat. Commun.">
        <title>Phylogenomics reveals the evolutionary origins of lichenization in chlorophyte algae.</title>
        <authorList>
            <person name="Puginier C."/>
            <person name="Libourel C."/>
            <person name="Otte J."/>
            <person name="Skaloud P."/>
            <person name="Haon M."/>
            <person name="Grisel S."/>
            <person name="Petersen M."/>
            <person name="Berrin J.G."/>
            <person name="Delaux P.M."/>
            <person name="Dal Grande F."/>
            <person name="Keller J."/>
        </authorList>
    </citation>
    <scope>NUCLEOTIDE SEQUENCE [LARGE SCALE GENOMIC DNA]</scope>
    <source>
        <strain evidence="7 8">SAG 2043</strain>
    </source>
</reference>
<evidence type="ECO:0000256" key="6">
    <source>
        <dbReference type="SAM" id="Phobius"/>
    </source>
</evidence>
<dbReference type="InterPro" id="IPR008590">
    <property type="entry name" value="TMEM_230/134"/>
</dbReference>
<evidence type="ECO:0000256" key="3">
    <source>
        <dbReference type="ARBA" id="ARBA00022692"/>
    </source>
</evidence>
<keyword evidence="3 6" id="KW-0812">Transmembrane</keyword>
<keyword evidence="8" id="KW-1185">Reference proteome</keyword>
<dbReference type="GO" id="GO:0016020">
    <property type="term" value="C:membrane"/>
    <property type="evidence" value="ECO:0007669"/>
    <property type="project" value="UniProtKB-SubCell"/>
</dbReference>
<dbReference type="InterPro" id="IPR044234">
    <property type="entry name" value="TMEM230"/>
</dbReference>
<comment type="subcellular location">
    <subcellularLocation>
        <location evidence="1">Membrane</location>
        <topology evidence="1">Multi-pass membrane protein</topology>
    </subcellularLocation>
</comment>
<dbReference type="EMBL" id="JALJOR010000013">
    <property type="protein sequence ID" value="KAK9806914.1"/>
    <property type="molecule type" value="Genomic_DNA"/>
</dbReference>
<feature type="transmembrane region" description="Helical" evidence="6">
    <location>
        <begin position="38"/>
        <end position="61"/>
    </location>
</feature>
<evidence type="ECO:0000313" key="8">
    <source>
        <dbReference type="Proteomes" id="UP001489004"/>
    </source>
</evidence>
<dbReference type="GO" id="GO:0012505">
    <property type="term" value="C:endomembrane system"/>
    <property type="evidence" value="ECO:0007669"/>
    <property type="project" value="TreeGrafter"/>
</dbReference>
<evidence type="ECO:0000313" key="7">
    <source>
        <dbReference type="EMBL" id="KAK9806914.1"/>
    </source>
</evidence>
<evidence type="ECO:0000256" key="2">
    <source>
        <dbReference type="ARBA" id="ARBA00007743"/>
    </source>
</evidence>
<dbReference type="Proteomes" id="UP001489004">
    <property type="component" value="Unassembled WGS sequence"/>
</dbReference>
<name>A0AAW1PF41_9CHLO</name>
<dbReference type="PANTHER" id="PTHR15664">
    <property type="entry name" value="C20ORF30 PROTEIN"/>
    <property type="match status" value="1"/>
</dbReference>
<comment type="similarity">
    <text evidence="2">Belongs to the TMEM134/TMEM230 family.</text>
</comment>
<evidence type="ECO:0000256" key="4">
    <source>
        <dbReference type="ARBA" id="ARBA00022989"/>
    </source>
</evidence>